<sequence length="47" mass="5305">MFEDLSYFAELPSSWVEDEGLEFIGAGILDMFQQFAVWFSSGSSIGY</sequence>
<accession>A0ABW1Q9L7</accession>
<evidence type="ECO:0008006" key="3">
    <source>
        <dbReference type="Google" id="ProtNLM"/>
    </source>
</evidence>
<name>A0ABW1Q9L7_9CORY</name>
<dbReference type="Proteomes" id="UP001596244">
    <property type="component" value="Unassembled WGS sequence"/>
</dbReference>
<protein>
    <recommendedName>
        <fullName evidence="3">Transposase</fullName>
    </recommendedName>
</protein>
<comment type="caution">
    <text evidence="1">The sequence shown here is derived from an EMBL/GenBank/DDBJ whole genome shotgun (WGS) entry which is preliminary data.</text>
</comment>
<organism evidence="1 2">
    <name type="scientific">Corynebacterium nasicanis</name>
    <dbReference type="NCBI Taxonomy" id="1448267"/>
    <lineage>
        <taxon>Bacteria</taxon>
        <taxon>Bacillati</taxon>
        <taxon>Actinomycetota</taxon>
        <taxon>Actinomycetes</taxon>
        <taxon>Mycobacteriales</taxon>
        <taxon>Corynebacteriaceae</taxon>
        <taxon>Corynebacterium</taxon>
    </lineage>
</organism>
<gene>
    <name evidence="1" type="ORF">ACFPUZ_00415</name>
</gene>
<reference evidence="2" key="1">
    <citation type="journal article" date="2019" name="Int. J. Syst. Evol. Microbiol.">
        <title>The Global Catalogue of Microorganisms (GCM) 10K type strain sequencing project: providing services to taxonomists for standard genome sequencing and annotation.</title>
        <authorList>
            <consortium name="The Broad Institute Genomics Platform"/>
            <consortium name="The Broad Institute Genome Sequencing Center for Infectious Disease"/>
            <person name="Wu L."/>
            <person name="Ma J."/>
        </authorList>
    </citation>
    <scope>NUCLEOTIDE SEQUENCE [LARGE SCALE GENOMIC DNA]</scope>
    <source>
        <strain evidence="2">CCUG 51943</strain>
    </source>
</reference>
<dbReference type="RefSeq" id="WP_376998739.1">
    <property type="nucleotide sequence ID" value="NZ_JBHSQE010000001.1"/>
</dbReference>
<evidence type="ECO:0000313" key="1">
    <source>
        <dbReference type="EMBL" id="MFC6145270.1"/>
    </source>
</evidence>
<proteinExistence type="predicted"/>
<keyword evidence="2" id="KW-1185">Reference proteome</keyword>
<dbReference type="EMBL" id="JBHSQE010000001">
    <property type="protein sequence ID" value="MFC6145270.1"/>
    <property type="molecule type" value="Genomic_DNA"/>
</dbReference>
<evidence type="ECO:0000313" key="2">
    <source>
        <dbReference type="Proteomes" id="UP001596244"/>
    </source>
</evidence>